<reference evidence="11 12" key="1">
    <citation type="submission" date="2009-01" db="EMBL/GenBank/DDBJ databases">
        <authorList>
            <person name="Fulton L."/>
            <person name="Clifton S."/>
            <person name="Fulton B."/>
            <person name="Xu J."/>
            <person name="Minx P."/>
            <person name="Pepin K.H."/>
            <person name="Johnson M."/>
            <person name="Bhonagiri V."/>
            <person name="Nash W.E."/>
            <person name="Mardis E.R."/>
            <person name="Wilson R.K."/>
        </authorList>
    </citation>
    <scope>NUCLEOTIDE SEQUENCE [LARGE SCALE GENOMIC DNA]</scope>
    <source>
        <strain evidence="12">DSM 10507 / JCM 14656 / S5a33</strain>
    </source>
</reference>
<dbReference type="InterPro" id="IPR001519">
    <property type="entry name" value="Ferritin"/>
</dbReference>
<evidence type="ECO:0000256" key="4">
    <source>
        <dbReference type="ARBA" id="ARBA00022723"/>
    </source>
</evidence>
<dbReference type="HOGENOM" id="CLU_065681_1_2_9"/>
<protein>
    <recommendedName>
        <fullName evidence="9">Ferritin</fullName>
        <ecNumber evidence="9">1.16.3.2</ecNumber>
    </recommendedName>
</protein>
<evidence type="ECO:0000256" key="9">
    <source>
        <dbReference type="RuleBase" id="RU361145"/>
    </source>
</evidence>
<sequence length="193" mass="22667">MVQPLLFRVCPYYTEEKEKGASTMINEKVAVLLNQQINAEFYSAYLYLDFYNFYVEQGLDGFANWYQVQAQEERDHAMLMMQYMQNNDLKVTLEAIEKPNLKLSENMDPLREGLKHEKYVTELIHNIYDAAYSAKDFRTMQFLDWFVKEQGEEETNANDLIKKMELFGSDPKSLYMLDNELAARTYAAPSLVL</sequence>
<feature type="binding site" evidence="8">
    <location>
        <position position="76"/>
    </location>
    <ligand>
        <name>Fe cation</name>
        <dbReference type="ChEBI" id="CHEBI:24875"/>
        <label>1</label>
    </ligand>
</feature>
<proteinExistence type="inferred from homology"/>
<feature type="binding site" evidence="8">
    <location>
        <position position="73"/>
    </location>
    <ligand>
        <name>Fe cation</name>
        <dbReference type="ChEBI" id="CHEBI:24875"/>
        <label>1</label>
    </ligand>
</feature>
<dbReference type="SUPFAM" id="SSF47240">
    <property type="entry name" value="Ferritin-like"/>
    <property type="match status" value="1"/>
</dbReference>
<keyword evidence="6 8" id="KW-0408">Iron</keyword>
<comment type="function">
    <text evidence="1 9">Iron-storage protein.</text>
</comment>
<dbReference type="GO" id="GO:0005829">
    <property type="term" value="C:cytosol"/>
    <property type="evidence" value="ECO:0007669"/>
    <property type="project" value="TreeGrafter"/>
</dbReference>
<gene>
    <name evidence="11" type="ORF">RUMHYD_01249</name>
</gene>
<evidence type="ECO:0000256" key="3">
    <source>
        <dbReference type="ARBA" id="ARBA00022434"/>
    </source>
</evidence>
<evidence type="ECO:0000256" key="7">
    <source>
        <dbReference type="ARBA" id="ARBA00048035"/>
    </source>
</evidence>
<evidence type="ECO:0000256" key="8">
    <source>
        <dbReference type="PIRSR" id="PIRSR601519-1"/>
    </source>
</evidence>
<evidence type="ECO:0000313" key="11">
    <source>
        <dbReference type="EMBL" id="EEG49830.1"/>
    </source>
</evidence>
<keyword evidence="5" id="KW-0560">Oxidoreductase</keyword>
<dbReference type="InterPro" id="IPR008331">
    <property type="entry name" value="Ferritin_DPS_dom"/>
</dbReference>
<dbReference type="AlphaFoldDB" id="C0CK79"/>
<evidence type="ECO:0000313" key="12">
    <source>
        <dbReference type="Proteomes" id="UP000003100"/>
    </source>
</evidence>
<dbReference type="Proteomes" id="UP000003100">
    <property type="component" value="Unassembled WGS sequence"/>
</dbReference>
<feature type="domain" description="Ferritin-like diiron" evidence="10">
    <location>
        <begin position="23"/>
        <end position="168"/>
    </location>
</feature>
<dbReference type="EC" id="1.16.3.2" evidence="9"/>
<feature type="binding site" evidence="8">
    <location>
        <position position="40"/>
    </location>
    <ligand>
        <name>Fe cation</name>
        <dbReference type="ChEBI" id="CHEBI:24875"/>
        <label>1</label>
    </ligand>
</feature>
<dbReference type="GO" id="GO:0008199">
    <property type="term" value="F:ferric iron binding"/>
    <property type="evidence" value="ECO:0007669"/>
    <property type="project" value="InterPro"/>
</dbReference>
<name>C0CK79_BLAHS</name>
<dbReference type="eggNOG" id="COG1528">
    <property type="taxonomic scope" value="Bacteria"/>
</dbReference>
<dbReference type="InterPro" id="IPR041719">
    <property type="entry name" value="Ferritin_prok"/>
</dbReference>
<dbReference type="InterPro" id="IPR009078">
    <property type="entry name" value="Ferritin-like_SF"/>
</dbReference>
<dbReference type="PANTHER" id="PTHR11431:SF127">
    <property type="entry name" value="BACTERIAL NON-HEME FERRITIN"/>
    <property type="match status" value="1"/>
</dbReference>
<comment type="subcellular location">
    <subcellularLocation>
        <location evidence="9">Cytoplasm</location>
    </subcellularLocation>
</comment>
<dbReference type="GO" id="GO:0006879">
    <property type="term" value="P:intracellular iron ion homeostasis"/>
    <property type="evidence" value="ECO:0007669"/>
    <property type="project" value="UniProtKB-KW"/>
</dbReference>
<dbReference type="EMBL" id="ACBZ01000059">
    <property type="protein sequence ID" value="EEG49830.1"/>
    <property type="molecule type" value="Genomic_DNA"/>
</dbReference>
<dbReference type="Pfam" id="PF00210">
    <property type="entry name" value="Ferritin"/>
    <property type="match status" value="1"/>
</dbReference>
<dbReference type="PROSITE" id="PS50905">
    <property type="entry name" value="FERRITIN_LIKE"/>
    <property type="match status" value="1"/>
</dbReference>
<keyword evidence="9" id="KW-0963">Cytoplasm</keyword>
<dbReference type="GO" id="GO:0006826">
    <property type="term" value="P:iron ion transport"/>
    <property type="evidence" value="ECO:0007669"/>
    <property type="project" value="InterPro"/>
</dbReference>
<dbReference type="GO" id="GO:0004322">
    <property type="term" value="F:ferroxidase activity"/>
    <property type="evidence" value="ECO:0007669"/>
    <property type="project" value="TreeGrafter"/>
</dbReference>
<evidence type="ECO:0000256" key="6">
    <source>
        <dbReference type="ARBA" id="ARBA00023004"/>
    </source>
</evidence>
<evidence type="ECO:0000256" key="5">
    <source>
        <dbReference type="ARBA" id="ARBA00023002"/>
    </source>
</evidence>
<evidence type="ECO:0000259" key="10">
    <source>
        <dbReference type="PROSITE" id="PS50905"/>
    </source>
</evidence>
<dbReference type="FunFam" id="1.20.1260.10:FF:000001">
    <property type="entry name" value="Non-heme ferritin"/>
    <property type="match status" value="1"/>
</dbReference>
<keyword evidence="4 8" id="KW-0479">Metal-binding</keyword>
<dbReference type="InterPro" id="IPR009040">
    <property type="entry name" value="Ferritin-like_diiron"/>
</dbReference>
<feature type="binding site" evidence="8">
    <location>
        <position position="117"/>
    </location>
    <ligand>
        <name>Fe cation</name>
        <dbReference type="ChEBI" id="CHEBI:24875"/>
        <label>1</label>
    </ligand>
</feature>
<dbReference type="GO" id="GO:0042802">
    <property type="term" value="F:identical protein binding"/>
    <property type="evidence" value="ECO:0007669"/>
    <property type="project" value="UniProtKB-ARBA"/>
</dbReference>
<dbReference type="PATRIC" id="fig|476272.21.peg.2595"/>
<keyword evidence="3 9" id="KW-0409">Iron storage</keyword>
<dbReference type="InterPro" id="IPR012347">
    <property type="entry name" value="Ferritin-like"/>
</dbReference>
<reference evidence="11 12" key="2">
    <citation type="submission" date="2009-02" db="EMBL/GenBank/DDBJ databases">
        <title>Draft genome sequence of Blautia hydrogenotrophica DSM 10507 (Ruminococcus hydrogenotrophicus DSM 10507).</title>
        <authorList>
            <person name="Sudarsanam P."/>
            <person name="Ley R."/>
            <person name="Guruge J."/>
            <person name="Turnbaugh P.J."/>
            <person name="Mahowald M."/>
            <person name="Liep D."/>
            <person name="Gordon J."/>
        </authorList>
    </citation>
    <scope>NUCLEOTIDE SEQUENCE [LARGE SCALE GENOMIC DNA]</scope>
    <source>
        <strain evidence="12">DSM 10507 / JCM 14656 / S5a33</strain>
    </source>
</reference>
<comment type="catalytic activity">
    <reaction evidence="7 9">
        <text>4 Fe(2+) + O2 + 6 H2O = 4 iron(III) oxide-hydroxide + 12 H(+)</text>
        <dbReference type="Rhea" id="RHEA:11972"/>
        <dbReference type="ChEBI" id="CHEBI:15377"/>
        <dbReference type="ChEBI" id="CHEBI:15378"/>
        <dbReference type="ChEBI" id="CHEBI:15379"/>
        <dbReference type="ChEBI" id="CHEBI:29033"/>
        <dbReference type="ChEBI" id="CHEBI:78619"/>
        <dbReference type="EC" id="1.16.3.2"/>
    </reaction>
</comment>
<evidence type="ECO:0000256" key="2">
    <source>
        <dbReference type="ARBA" id="ARBA00006950"/>
    </source>
</evidence>
<dbReference type="GO" id="GO:0008198">
    <property type="term" value="F:ferrous iron binding"/>
    <property type="evidence" value="ECO:0007669"/>
    <property type="project" value="TreeGrafter"/>
</dbReference>
<comment type="similarity">
    <text evidence="2 9">Belongs to the ferritin family. Prokaryotic subfamily.</text>
</comment>
<accession>C0CK79</accession>
<dbReference type="CDD" id="cd01055">
    <property type="entry name" value="Nonheme_Ferritin"/>
    <property type="match status" value="1"/>
</dbReference>
<keyword evidence="12" id="KW-1185">Reference proteome</keyword>
<evidence type="ECO:0000256" key="1">
    <source>
        <dbReference type="ARBA" id="ARBA00002485"/>
    </source>
</evidence>
<dbReference type="PANTHER" id="PTHR11431">
    <property type="entry name" value="FERRITIN"/>
    <property type="match status" value="1"/>
</dbReference>
<feature type="binding site" evidence="8">
    <location>
        <position position="150"/>
    </location>
    <ligand>
        <name>Fe cation</name>
        <dbReference type="ChEBI" id="CHEBI:24875"/>
        <label>1</label>
    </ligand>
</feature>
<organism evidence="11 12">
    <name type="scientific">Blautia hydrogenotrophica (strain DSM 10507 / JCM 14656 / S5a33)</name>
    <name type="common">Ruminococcus hydrogenotrophicus</name>
    <dbReference type="NCBI Taxonomy" id="476272"/>
    <lineage>
        <taxon>Bacteria</taxon>
        <taxon>Bacillati</taxon>
        <taxon>Bacillota</taxon>
        <taxon>Clostridia</taxon>
        <taxon>Lachnospirales</taxon>
        <taxon>Lachnospiraceae</taxon>
        <taxon>Blautia</taxon>
    </lineage>
</organism>
<dbReference type="Gene3D" id="1.20.1260.10">
    <property type="match status" value="1"/>
</dbReference>